<evidence type="ECO:0000313" key="2">
    <source>
        <dbReference type="Proteomes" id="UP000564496"/>
    </source>
</evidence>
<name>A0A7Z0DK46_9ACTN</name>
<comment type="caution">
    <text evidence="1">The sequence shown here is derived from an EMBL/GenBank/DDBJ whole genome shotgun (WGS) entry which is preliminary data.</text>
</comment>
<dbReference type="Gene3D" id="2.130.10.10">
    <property type="entry name" value="YVTN repeat-like/Quinoprotein amine dehydrogenase"/>
    <property type="match status" value="1"/>
</dbReference>
<dbReference type="InterPro" id="IPR011047">
    <property type="entry name" value="Quinoprotein_ADH-like_sf"/>
</dbReference>
<protein>
    <recommendedName>
        <fullName evidence="3">Pyrroloquinoline-quinone binding quinoprotein</fullName>
    </recommendedName>
</protein>
<organism evidence="1 2">
    <name type="scientific">Nocardioides panzhihuensis</name>
    <dbReference type="NCBI Taxonomy" id="860243"/>
    <lineage>
        <taxon>Bacteria</taxon>
        <taxon>Bacillati</taxon>
        <taxon>Actinomycetota</taxon>
        <taxon>Actinomycetes</taxon>
        <taxon>Propionibacteriales</taxon>
        <taxon>Nocardioidaceae</taxon>
        <taxon>Nocardioides</taxon>
    </lineage>
</organism>
<reference evidence="1 2" key="1">
    <citation type="submission" date="2020-07" db="EMBL/GenBank/DDBJ databases">
        <title>Sequencing the genomes of 1000 actinobacteria strains.</title>
        <authorList>
            <person name="Klenk H.-P."/>
        </authorList>
    </citation>
    <scope>NUCLEOTIDE SEQUENCE [LARGE SCALE GENOMIC DNA]</scope>
    <source>
        <strain evidence="1 2">DSM 26487</strain>
    </source>
</reference>
<dbReference type="Proteomes" id="UP000564496">
    <property type="component" value="Unassembled WGS sequence"/>
</dbReference>
<dbReference type="InterPro" id="IPR015943">
    <property type="entry name" value="WD40/YVTN_repeat-like_dom_sf"/>
</dbReference>
<dbReference type="EMBL" id="JACBZR010000001">
    <property type="protein sequence ID" value="NYI76890.1"/>
    <property type="molecule type" value="Genomic_DNA"/>
</dbReference>
<evidence type="ECO:0000313" key="1">
    <source>
        <dbReference type="EMBL" id="NYI76890.1"/>
    </source>
</evidence>
<keyword evidence="2" id="KW-1185">Reference proteome</keyword>
<accession>A0A7Z0DK46</accession>
<dbReference type="AlphaFoldDB" id="A0A7Z0DK46"/>
<sequence length="363" mass="37588">MALDQPNAFTLNDLSTRGRFDLGPTRWVTDDSVISLGATELVSYDLASGDKRWTAGIPGGEICAASFDLTSDGTGAVLSGERCTKVTTFDTSTGKQVWSADSGLNNPSGGNPHPAGTNGISVTDEAVTVTSQCSGAATLDMGFGAVRHTFPGADCTATASYENVVVSGTRGQNAYETYGAETGDQLASFSGAPVPATPWRVVSADPLVVAGTGGNVFGLWSLRGGKVTQVGETVNSLPPETIRFAQVVGERLYVMLNESTLLKVYDLTDGREVATSKLAEGESVAGVDGATVITVGPTSGDAPTNAVVHAWNPDDPDHVTTLATIPGGATEPDGLSTLDGTLSLHDRWLLIGYKELRAYRLPG</sequence>
<dbReference type="RefSeq" id="WP_179657491.1">
    <property type="nucleotide sequence ID" value="NZ_JACBZR010000001.1"/>
</dbReference>
<dbReference type="SUPFAM" id="SSF50998">
    <property type="entry name" value="Quinoprotein alcohol dehydrogenase-like"/>
    <property type="match status" value="1"/>
</dbReference>
<gene>
    <name evidence="1" type="ORF">BJ988_001538</name>
</gene>
<proteinExistence type="predicted"/>
<evidence type="ECO:0008006" key="3">
    <source>
        <dbReference type="Google" id="ProtNLM"/>
    </source>
</evidence>